<comment type="similarity">
    <text evidence="1">Belongs to the LytR/CpsA/Psr (LCP) family.</text>
</comment>
<dbReference type="STRING" id="1732.SAMN02910417_01593"/>
<organism evidence="5 6">
    <name type="scientific">Eubacterium oxidoreducens</name>
    <dbReference type="NCBI Taxonomy" id="1732"/>
    <lineage>
        <taxon>Bacteria</taxon>
        <taxon>Bacillati</taxon>
        <taxon>Bacillota</taxon>
        <taxon>Clostridia</taxon>
        <taxon>Eubacteriales</taxon>
        <taxon>Eubacteriaceae</taxon>
        <taxon>Eubacterium</taxon>
    </lineage>
</organism>
<evidence type="ECO:0000256" key="2">
    <source>
        <dbReference type="SAM" id="MobiDB-lite"/>
    </source>
</evidence>
<reference evidence="5 6" key="1">
    <citation type="submission" date="2016-10" db="EMBL/GenBank/DDBJ databases">
        <authorList>
            <person name="de Groot N.N."/>
        </authorList>
    </citation>
    <scope>NUCLEOTIDE SEQUENCE [LARGE SCALE GENOMIC DNA]</scope>
    <source>
        <strain evidence="5 6">DSM 3217</strain>
    </source>
</reference>
<dbReference type="EMBL" id="FMXR01000011">
    <property type="protein sequence ID" value="SDB21348.1"/>
    <property type="molecule type" value="Genomic_DNA"/>
</dbReference>
<keyword evidence="6" id="KW-1185">Reference proteome</keyword>
<sequence length="392" mass="43864">MSKQTNKEDINKKLEETIDSYWDDKKKDKNPDFDGFREEEIKPAPKEKKPFNIKKLLLIILIIVVAFVAAIVITILAMEHIGKKDLLNSNSANTEITGADGAELENDGKIVVYNGKKYVYNESNISMLFMGVDREEFNEGSTYQEGGQADSLFLMVIDTSTGESKMVPISRYTMVPIDEYHEDGSYWRQNEIQVLLAYTYGDGREKSCENTTTAISRLLYGMPISGYVAIDLSGIGVLNDAIGGVTVEVMEDLTEADSELYLGNTVTLMGQQAETYVRSRKSEGTDLEVDNNAPRVERQVQYLNAFLSQTLSQMKTSPTLPLKLYNLAEDYTITDVSASETLYLMTTMASGGLESEVVTIPSTAKRGEYTEVYVDEDALYEVILDVFYTEVE</sequence>
<name>A0A1G6BL59_EUBOX</name>
<dbReference type="RefSeq" id="WP_090173831.1">
    <property type="nucleotide sequence ID" value="NZ_FMXR01000011.1"/>
</dbReference>
<dbReference type="Pfam" id="PF03816">
    <property type="entry name" value="LytR_cpsA_psr"/>
    <property type="match status" value="1"/>
</dbReference>
<gene>
    <name evidence="5" type="ORF">SAMN02910417_01593</name>
</gene>
<evidence type="ECO:0000256" key="3">
    <source>
        <dbReference type="SAM" id="Phobius"/>
    </source>
</evidence>
<feature type="region of interest" description="Disordered" evidence="2">
    <location>
        <begin position="21"/>
        <end position="41"/>
    </location>
</feature>
<dbReference type="AlphaFoldDB" id="A0A1G6BL59"/>
<evidence type="ECO:0000256" key="1">
    <source>
        <dbReference type="ARBA" id="ARBA00006068"/>
    </source>
</evidence>
<evidence type="ECO:0000259" key="4">
    <source>
        <dbReference type="Pfam" id="PF03816"/>
    </source>
</evidence>
<evidence type="ECO:0000313" key="5">
    <source>
        <dbReference type="EMBL" id="SDB21348.1"/>
    </source>
</evidence>
<dbReference type="InterPro" id="IPR004474">
    <property type="entry name" value="LytR_CpsA_psr"/>
</dbReference>
<dbReference type="Proteomes" id="UP000199228">
    <property type="component" value="Unassembled WGS sequence"/>
</dbReference>
<feature type="transmembrane region" description="Helical" evidence="3">
    <location>
        <begin position="56"/>
        <end position="78"/>
    </location>
</feature>
<evidence type="ECO:0000313" key="6">
    <source>
        <dbReference type="Proteomes" id="UP000199228"/>
    </source>
</evidence>
<keyword evidence="3" id="KW-0472">Membrane</keyword>
<keyword evidence="3" id="KW-0812">Transmembrane</keyword>
<proteinExistence type="inferred from homology"/>
<dbReference type="InterPro" id="IPR050922">
    <property type="entry name" value="LytR/CpsA/Psr_CW_biosynth"/>
</dbReference>
<dbReference type="OrthoDB" id="3172933at2"/>
<keyword evidence="3" id="KW-1133">Transmembrane helix</keyword>
<feature type="domain" description="Cell envelope-related transcriptional attenuator" evidence="4">
    <location>
        <begin position="149"/>
        <end position="310"/>
    </location>
</feature>
<dbReference type="Gene3D" id="3.40.630.190">
    <property type="entry name" value="LCP protein"/>
    <property type="match status" value="1"/>
</dbReference>
<protein>
    <submittedName>
        <fullName evidence="5">Transcriptional attenuator, LytR family</fullName>
    </submittedName>
</protein>
<dbReference type="PANTHER" id="PTHR33392">
    <property type="entry name" value="POLYISOPRENYL-TEICHOIC ACID--PEPTIDOGLYCAN TEICHOIC ACID TRANSFERASE TAGU"/>
    <property type="match status" value="1"/>
</dbReference>
<dbReference type="PANTHER" id="PTHR33392:SF6">
    <property type="entry name" value="POLYISOPRENYL-TEICHOIC ACID--PEPTIDOGLYCAN TEICHOIC ACID TRANSFERASE TAGU"/>
    <property type="match status" value="1"/>
</dbReference>
<accession>A0A1G6BL59</accession>